<evidence type="ECO:0000313" key="3">
    <source>
        <dbReference type="Proteomes" id="UP000011116"/>
    </source>
</evidence>
<reference evidence="2" key="2">
    <citation type="submission" date="2020-10" db="EMBL/GenBank/DDBJ databases">
        <authorList>
            <person name="Scholz U."/>
            <person name="Mascher M."/>
            <person name="Fiebig A."/>
        </authorList>
    </citation>
    <scope>NUCLEOTIDE SEQUENCE [LARGE SCALE GENOMIC DNA]</scope>
    <source>
        <strain evidence="2">cv. Morex</strain>
    </source>
</reference>
<dbReference type="AlphaFoldDB" id="A0A8I6YJV5"/>
<reference evidence="3" key="1">
    <citation type="journal article" date="2012" name="Nature">
        <title>A physical, genetic and functional sequence assembly of the barley genome.</title>
        <authorList>
            <consortium name="The International Barley Genome Sequencing Consortium"/>
            <person name="Mayer K.F."/>
            <person name="Waugh R."/>
            <person name="Brown J.W."/>
            <person name="Schulman A."/>
            <person name="Langridge P."/>
            <person name="Platzer M."/>
            <person name="Fincher G.B."/>
            <person name="Muehlbauer G.J."/>
            <person name="Sato K."/>
            <person name="Close T.J."/>
            <person name="Wise R.P."/>
            <person name="Stein N."/>
        </authorList>
    </citation>
    <scope>NUCLEOTIDE SEQUENCE [LARGE SCALE GENOMIC DNA]</scope>
    <source>
        <strain evidence="3">cv. Morex</strain>
    </source>
</reference>
<sequence length="125" mass="13536">MASGGMPRCLLWVGELVDTGKLRADPMSDTHTLYLRLAGSDAVTGKRTRRSTAVKIVLPVLGSSVLILMCISLAWLKSKGAFSLHSLPSRNIQVCLICCTPFHESFINPMKMQNHAGNAVVAINQ</sequence>
<evidence type="ECO:0000313" key="2">
    <source>
        <dbReference type="EnsemblPlants" id="HORVU.MOREX.r3.7HG0659840.1"/>
    </source>
</evidence>
<accession>A0A8I6YJV5</accession>
<dbReference type="EnsemblPlants" id="HORVU.MOREX.r3.7HG0659840.1">
    <property type="protein sequence ID" value="HORVU.MOREX.r3.7HG0659840.1"/>
    <property type="gene ID" value="HORVU.MOREX.r3.7HG0659840"/>
</dbReference>
<keyword evidence="3" id="KW-1185">Reference proteome</keyword>
<protein>
    <submittedName>
        <fullName evidence="2">Uncharacterized protein</fullName>
    </submittedName>
</protein>
<evidence type="ECO:0000256" key="1">
    <source>
        <dbReference type="SAM" id="Phobius"/>
    </source>
</evidence>
<dbReference type="Gramene" id="HORVU.MOREX.r3.7HG0659840.1">
    <property type="protein sequence ID" value="HORVU.MOREX.r3.7HG0659840.1"/>
    <property type="gene ID" value="HORVU.MOREX.r3.7HG0659840"/>
</dbReference>
<feature type="transmembrane region" description="Helical" evidence="1">
    <location>
        <begin position="56"/>
        <end position="76"/>
    </location>
</feature>
<organism evidence="2 3">
    <name type="scientific">Hordeum vulgare subsp. vulgare</name>
    <name type="common">Domesticated barley</name>
    <dbReference type="NCBI Taxonomy" id="112509"/>
    <lineage>
        <taxon>Eukaryota</taxon>
        <taxon>Viridiplantae</taxon>
        <taxon>Streptophyta</taxon>
        <taxon>Embryophyta</taxon>
        <taxon>Tracheophyta</taxon>
        <taxon>Spermatophyta</taxon>
        <taxon>Magnoliopsida</taxon>
        <taxon>Liliopsida</taxon>
        <taxon>Poales</taxon>
        <taxon>Poaceae</taxon>
        <taxon>BOP clade</taxon>
        <taxon>Pooideae</taxon>
        <taxon>Triticodae</taxon>
        <taxon>Triticeae</taxon>
        <taxon>Hordeinae</taxon>
        <taxon>Hordeum</taxon>
    </lineage>
</organism>
<reference evidence="2" key="3">
    <citation type="submission" date="2022-01" db="UniProtKB">
        <authorList>
            <consortium name="EnsemblPlants"/>
        </authorList>
    </citation>
    <scope>IDENTIFICATION</scope>
    <source>
        <strain evidence="2">subsp. vulgare</strain>
    </source>
</reference>
<dbReference type="Proteomes" id="UP000011116">
    <property type="component" value="Chromosome 7H"/>
</dbReference>
<proteinExistence type="predicted"/>
<keyword evidence="1" id="KW-0472">Membrane</keyword>
<keyword evidence="1" id="KW-1133">Transmembrane helix</keyword>
<keyword evidence="1" id="KW-0812">Transmembrane</keyword>
<name>A0A8I6YJV5_HORVV</name>